<evidence type="ECO:0000256" key="1">
    <source>
        <dbReference type="ARBA" id="ARBA00004651"/>
    </source>
</evidence>
<evidence type="ECO:0000256" key="7">
    <source>
        <dbReference type="SAM" id="Phobius"/>
    </source>
</evidence>
<name>A0A146G9V9_TERSA</name>
<sequence>MTTHRSTSAISTFLIVAMSSVLFCSKSVFAKLAYSLGADALTVLSLRMGFALPFFIAMVILGSRGQAPLTAAMWLKLAGLGFVGYYFSSLVNFTGLQYVSVGLERVILYTYPTLLLAFSALVLKKPVRAAVWLASSITWLGILAAFGGEMHNPVANGHAAFGAMLIFASAVSYGAFILLSGDTISRVGSMRFTGIAVGFSCVFILSHEILTRDITGLVNQKPAVYGYGLILAILGTVLPALLLSIGLKRAGAQRFAIISTVGPVTTFALAWAVLGERPNFAQLGGFLLTLVGGLGVSLLKESPNPAKQTSPDSAGSSGRRPA</sequence>
<evidence type="ECO:0000256" key="4">
    <source>
        <dbReference type="ARBA" id="ARBA00022989"/>
    </source>
</evidence>
<dbReference type="InterPro" id="IPR051258">
    <property type="entry name" value="Diverse_Substrate_Transporter"/>
</dbReference>
<evidence type="ECO:0000256" key="6">
    <source>
        <dbReference type="SAM" id="MobiDB-lite"/>
    </source>
</evidence>
<feature type="transmembrane region" description="Helical" evidence="7">
    <location>
        <begin position="280"/>
        <end position="299"/>
    </location>
</feature>
<dbReference type="InterPro" id="IPR000620">
    <property type="entry name" value="EamA_dom"/>
</dbReference>
<dbReference type="InParanoid" id="A0A146G9V9"/>
<dbReference type="Pfam" id="PF00892">
    <property type="entry name" value="EamA"/>
    <property type="match status" value="2"/>
</dbReference>
<feature type="region of interest" description="Disordered" evidence="6">
    <location>
        <begin position="301"/>
        <end position="322"/>
    </location>
</feature>
<dbReference type="AlphaFoldDB" id="A0A146G9V9"/>
<feature type="transmembrane region" description="Helical" evidence="7">
    <location>
        <begin position="222"/>
        <end position="243"/>
    </location>
</feature>
<comment type="caution">
    <text evidence="9">The sequence shown here is derived from an EMBL/GenBank/DDBJ whole genome shotgun (WGS) entry which is preliminary data.</text>
</comment>
<proteinExistence type="predicted"/>
<dbReference type="PANTHER" id="PTHR42920:SF5">
    <property type="entry name" value="EAMA DOMAIN-CONTAINING PROTEIN"/>
    <property type="match status" value="1"/>
</dbReference>
<dbReference type="RefSeq" id="WP_075079161.1">
    <property type="nucleotide sequence ID" value="NZ_BDCO01000002.1"/>
</dbReference>
<keyword evidence="2" id="KW-1003">Cell membrane</keyword>
<evidence type="ECO:0000256" key="3">
    <source>
        <dbReference type="ARBA" id="ARBA00022692"/>
    </source>
</evidence>
<dbReference type="STRING" id="690879.TSACC_21844"/>
<evidence type="ECO:0000256" key="5">
    <source>
        <dbReference type="ARBA" id="ARBA00023136"/>
    </source>
</evidence>
<evidence type="ECO:0000256" key="2">
    <source>
        <dbReference type="ARBA" id="ARBA00022475"/>
    </source>
</evidence>
<dbReference type="EMBL" id="BDCO01000002">
    <property type="protein sequence ID" value="GAT33428.1"/>
    <property type="molecule type" value="Genomic_DNA"/>
</dbReference>
<dbReference type="GO" id="GO:0005886">
    <property type="term" value="C:plasma membrane"/>
    <property type="evidence" value="ECO:0007669"/>
    <property type="project" value="UniProtKB-SubCell"/>
</dbReference>
<feature type="transmembrane region" description="Helical" evidence="7">
    <location>
        <begin position="192"/>
        <end position="210"/>
    </location>
</feature>
<dbReference type="Proteomes" id="UP000076023">
    <property type="component" value="Unassembled WGS sequence"/>
</dbReference>
<keyword evidence="3 7" id="KW-0812">Transmembrane</keyword>
<keyword evidence="5 7" id="KW-0472">Membrane</keyword>
<dbReference type="OrthoDB" id="9813617at2"/>
<evidence type="ECO:0000259" key="8">
    <source>
        <dbReference type="Pfam" id="PF00892"/>
    </source>
</evidence>
<feature type="transmembrane region" description="Helical" evidence="7">
    <location>
        <begin position="159"/>
        <end position="180"/>
    </location>
</feature>
<dbReference type="SUPFAM" id="SSF103481">
    <property type="entry name" value="Multidrug resistance efflux transporter EmrE"/>
    <property type="match status" value="2"/>
</dbReference>
<feature type="transmembrane region" description="Helical" evidence="7">
    <location>
        <begin position="106"/>
        <end position="123"/>
    </location>
</feature>
<feature type="transmembrane region" description="Helical" evidence="7">
    <location>
        <begin position="40"/>
        <end position="61"/>
    </location>
</feature>
<organism evidence="9 10">
    <name type="scientific">Terrimicrobium sacchariphilum</name>
    <dbReference type="NCBI Taxonomy" id="690879"/>
    <lineage>
        <taxon>Bacteria</taxon>
        <taxon>Pseudomonadati</taxon>
        <taxon>Verrucomicrobiota</taxon>
        <taxon>Terrimicrobiia</taxon>
        <taxon>Terrimicrobiales</taxon>
        <taxon>Terrimicrobiaceae</taxon>
        <taxon>Terrimicrobium</taxon>
    </lineage>
</organism>
<evidence type="ECO:0000313" key="9">
    <source>
        <dbReference type="EMBL" id="GAT33428.1"/>
    </source>
</evidence>
<dbReference type="InterPro" id="IPR037185">
    <property type="entry name" value="EmrE-like"/>
</dbReference>
<feature type="domain" description="EamA" evidence="8">
    <location>
        <begin position="161"/>
        <end position="297"/>
    </location>
</feature>
<feature type="transmembrane region" description="Helical" evidence="7">
    <location>
        <begin position="73"/>
        <end position="94"/>
    </location>
</feature>
<evidence type="ECO:0000313" key="10">
    <source>
        <dbReference type="Proteomes" id="UP000076023"/>
    </source>
</evidence>
<protein>
    <submittedName>
        <fullName evidence="9">Threonine/homoserine efflux transporter RhtA</fullName>
    </submittedName>
</protein>
<feature type="compositionally biased region" description="Polar residues" evidence="6">
    <location>
        <begin position="305"/>
        <end position="316"/>
    </location>
</feature>
<gene>
    <name evidence="9" type="ORF">TSACC_21844</name>
</gene>
<dbReference type="PANTHER" id="PTHR42920">
    <property type="entry name" value="OS03G0707200 PROTEIN-RELATED"/>
    <property type="match status" value="1"/>
</dbReference>
<reference evidence="10" key="1">
    <citation type="journal article" date="2017" name="Genome Announc.">
        <title>Draft Genome Sequence of Terrimicrobium sacchariphilum NM-5T, a Facultative Anaerobic Soil Bacterium of the Class Spartobacteria.</title>
        <authorList>
            <person name="Qiu Y.L."/>
            <person name="Tourlousse D.M."/>
            <person name="Matsuura N."/>
            <person name="Ohashi A."/>
            <person name="Sekiguchi Y."/>
        </authorList>
    </citation>
    <scope>NUCLEOTIDE SEQUENCE [LARGE SCALE GENOMIC DNA]</scope>
    <source>
        <strain evidence="10">NM-5</strain>
    </source>
</reference>
<keyword evidence="4 7" id="KW-1133">Transmembrane helix</keyword>
<feature type="transmembrane region" description="Helical" evidence="7">
    <location>
        <begin position="130"/>
        <end position="147"/>
    </location>
</feature>
<feature type="transmembrane region" description="Helical" evidence="7">
    <location>
        <begin position="255"/>
        <end position="274"/>
    </location>
</feature>
<feature type="domain" description="EamA" evidence="8">
    <location>
        <begin position="14"/>
        <end position="144"/>
    </location>
</feature>
<accession>A0A146G9V9</accession>
<keyword evidence="10" id="KW-1185">Reference proteome</keyword>
<comment type="subcellular location">
    <subcellularLocation>
        <location evidence="1">Cell membrane</location>
        <topology evidence="1">Multi-pass membrane protein</topology>
    </subcellularLocation>
</comment>